<evidence type="ECO:0000313" key="5">
    <source>
        <dbReference type="EMBL" id="MBP1850638.1"/>
    </source>
</evidence>
<sequence length="412" mass="44977">MIDFNTAIFLWSGQGITLSLILVSVWWHDRRQRHSLYFGLGFLSYALGVLLIALRGTIPDVLSIPIANTVALLAFGFWGHGIRLFDSRPATAFPLVPALVWTTACLFPLVRETFAYRVVAFEIASMIGFSTLSMLLLVGGHSSWRCRLMLVGIFMALSTSAALMGADALIHAASDFTELAFSGAYCAITITAFIAIVLLVGRMMSDRTSSELARLARIDPLTGALNRRGFEQGFNQTKAENPAALVSIVLFGIDHFKVVNDTYGHAAGDLVLKQFTAICRRLLPPDTPFGRTGGAEFAFAMPQQDIRDATRHAEAIRRAFAAVRIEADQAAIQVTTSAGVVTTPAQMASFDRSLTLADKALYLAKARGRNRVVVWNEDENAQVGEQARMIDDNADRQVAVLQRITAVNQPHS</sequence>
<feature type="transmembrane region" description="Helical" evidence="3">
    <location>
        <begin position="61"/>
        <end position="78"/>
    </location>
</feature>
<evidence type="ECO:0000256" key="1">
    <source>
        <dbReference type="ARBA" id="ARBA00012528"/>
    </source>
</evidence>
<name>A0ABS4DY73_9HYPH</name>
<feature type="transmembrane region" description="Helical" evidence="3">
    <location>
        <begin position="150"/>
        <end position="173"/>
    </location>
</feature>
<dbReference type="PANTHER" id="PTHR45138">
    <property type="entry name" value="REGULATORY COMPONENTS OF SENSORY TRANSDUCTION SYSTEM"/>
    <property type="match status" value="1"/>
</dbReference>
<dbReference type="Proteomes" id="UP000759443">
    <property type="component" value="Unassembled WGS sequence"/>
</dbReference>
<feature type="transmembrane region" description="Helical" evidence="3">
    <location>
        <begin position="36"/>
        <end position="55"/>
    </location>
</feature>
<keyword evidence="3" id="KW-1133">Transmembrane helix</keyword>
<feature type="domain" description="GGDEF" evidence="4">
    <location>
        <begin position="244"/>
        <end position="377"/>
    </location>
</feature>
<dbReference type="Pfam" id="PF00990">
    <property type="entry name" value="GGDEF"/>
    <property type="match status" value="1"/>
</dbReference>
<proteinExistence type="predicted"/>
<dbReference type="Gene3D" id="3.30.70.270">
    <property type="match status" value="1"/>
</dbReference>
<dbReference type="InterPro" id="IPR043128">
    <property type="entry name" value="Rev_trsase/Diguanyl_cyclase"/>
</dbReference>
<accession>A0ABS4DY73</accession>
<feature type="transmembrane region" description="Helical" evidence="3">
    <location>
        <begin position="179"/>
        <end position="200"/>
    </location>
</feature>
<keyword evidence="6" id="KW-1185">Reference proteome</keyword>
<feature type="transmembrane region" description="Helical" evidence="3">
    <location>
        <begin position="90"/>
        <end position="110"/>
    </location>
</feature>
<feature type="transmembrane region" description="Helical" evidence="3">
    <location>
        <begin position="116"/>
        <end position="138"/>
    </location>
</feature>
<comment type="caution">
    <text evidence="5">The sequence shown here is derived from an EMBL/GenBank/DDBJ whole genome shotgun (WGS) entry which is preliminary data.</text>
</comment>
<protein>
    <recommendedName>
        <fullName evidence="1">diguanylate cyclase</fullName>
        <ecNumber evidence="1">2.7.7.65</ecNumber>
    </recommendedName>
</protein>
<dbReference type="EC" id="2.7.7.65" evidence="1"/>
<keyword evidence="3" id="KW-0472">Membrane</keyword>
<comment type="catalytic activity">
    <reaction evidence="2">
        <text>2 GTP = 3',3'-c-di-GMP + 2 diphosphate</text>
        <dbReference type="Rhea" id="RHEA:24898"/>
        <dbReference type="ChEBI" id="CHEBI:33019"/>
        <dbReference type="ChEBI" id="CHEBI:37565"/>
        <dbReference type="ChEBI" id="CHEBI:58805"/>
        <dbReference type="EC" id="2.7.7.65"/>
    </reaction>
</comment>
<evidence type="ECO:0000256" key="2">
    <source>
        <dbReference type="ARBA" id="ARBA00034247"/>
    </source>
</evidence>
<dbReference type="EMBL" id="JAGGJU010000005">
    <property type="protein sequence ID" value="MBP1850638.1"/>
    <property type="molecule type" value="Genomic_DNA"/>
</dbReference>
<evidence type="ECO:0000313" key="6">
    <source>
        <dbReference type="Proteomes" id="UP000759443"/>
    </source>
</evidence>
<organism evidence="5 6">
    <name type="scientific">Rhizobium halophytocola</name>
    <dbReference type="NCBI Taxonomy" id="735519"/>
    <lineage>
        <taxon>Bacteria</taxon>
        <taxon>Pseudomonadati</taxon>
        <taxon>Pseudomonadota</taxon>
        <taxon>Alphaproteobacteria</taxon>
        <taxon>Hyphomicrobiales</taxon>
        <taxon>Rhizobiaceae</taxon>
        <taxon>Rhizobium/Agrobacterium group</taxon>
        <taxon>Rhizobium</taxon>
    </lineage>
</organism>
<keyword evidence="3" id="KW-0812">Transmembrane</keyword>
<dbReference type="InterPro" id="IPR000160">
    <property type="entry name" value="GGDEF_dom"/>
</dbReference>
<dbReference type="CDD" id="cd01949">
    <property type="entry name" value="GGDEF"/>
    <property type="match status" value="1"/>
</dbReference>
<dbReference type="PROSITE" id="PS50887">
    <property type="entry name" value="GGDEF"/>
    <property type="match status" value="1"/>
</dbReference>
<dbReference type="SUPFAM" id="SSF55073">
    <property type="entry name" value="Nucleotide cyclase"/>
    <property type="match status" value="1"/>
</dbReference>
<reference evidence="5 6" key="1">
    <citation type="submission" date="2021-03" db="EMBL/GenBank/DDBJ databases">
        <title>Genomic Encyclopedia of Type Strains, Phase IV (KMG-IV): sequencing the most valuable type-strain genomes for metagenomic binning, comparative biology and taxonomic classification.</title>
        <authorList>
            <person name="Goeker M."/>
        </authorList>
    </citation>
    <scope>NUCLEOTIDE SEQUENCE [LARGE SCALE GENOMIC DNA]</scope>
    <source>
        <strain evidence="5 6">DSM 21600</strain>
    </source>
</reference>
<dbReference type="InterPro" id="IPR029787">
    <property type="entry name" value="Nucleotide_cyclase"/>
</dbReference>
<dbReference type="NCBIfam" id="TIGR00254">
    <property type="entry name" value="GGDEF"/>
    <property type="match status" value="1"/>
</dbReference>
<dbReference type="PANTHER" id="PTHR45138:SF9">
    <property type="entry name" value="DIGUANYLATE CYCLASE DGCM-RELATED"/>
    <property type="match status" value="1"/>
</dbReference>
<dbReference type="SMART" id="SM00267">
    <property type="entry name" value="GGDEF"/>
    <property type="match status" value="1"/>
</dbReference>
<evidence type="ECO:0000256" key="3">
    <source>
        <dbReference type="SAM" id="Phobius"/>
    </source>
</evidence>
<evidence type="ECO:0000259" key="4">
    <source>
        <dbReference type="PROSITE" id="PS50887"/>
    </source>
</evidence>
<dbReference type="InterPro" id="IPR050469">
    <property type="entry name" value="Diguanylate_Cyclase"/>
</dbReference>
<gene>
    <name evidence="5" type="ORF">J2Z17_002075</name>
</gene>
<feature type="transmembrane region" description="Helical" evidence="3">
    <location>
        <begin position="6"/>
        <end position="27"/>
    </location>
</feature>
<dbReference type="RefSeq" id="WP_209944577.1">
    <property type="nucleotide sequence ID" value="NZ_JAGGJU010000005.1"/>
</dbReference>